<dbReference type="EMBL" id="JBDPGJ010000002">
    <property type="protein sequence ID" value="MEX0405406.1"/>
    <property type="molecule type" value="Genomic_DNA"/>
</dbReference>
<feature type="transmembrane region" description="Helical" evidence="7">
    <location>
        <begin position="106"/>
        <end position="126"/>
    </location>
</feature>
<feature type="transmembrane region" description="Helical" evidence="7">
    <location>
        <begin position="300"/>
        <end position="331"/>
    </location>
</feature>
<proteinExistence type="predicted"/>
<dbReference type="SUPFAM" id="SSF161098">
    <property type="entry name" value="MetI-like"/>
    <property type="match status" value="2"/>
</dbReference>
<feature type="transmembrane region" description="Helical" evidence="7">
    <location>
        <begin position="146"/>
        <end position="170"/>
    </location>
</feature>
<feature type="transmembrane region" description="Helical" evidence="7">
    <location>
        <begin position="419"/>
        <end position="441"/>
    </location>
</feature>
<feature type="transmembrane region" description="Helical" evidence="7">
    <location>
        <begin position="59"/>
        <end position="85"/>
    </location>
</feature>
<feature type="transmembrane region" description="Helical" evidence="7">
    <location>
        <begin position="251"/>
        <end position="274"/>
    </location>
</feature>
<evidence type="ECO:0000259" key="8">
    <source>
        <dbReference type="PROSITE" id="PS50928"/>
    </source>
</evidence>
<evidence type="ECO:0000256" key="6">
    <source>
        <dbReference type="ARBA" id="ARBA00023136"/>
    </source>
</evidence>
<feature type="domain" description="ABC transmembrane type-1" evidence="8">
    <location>
        <begin position="355"/>
        <end position="545"/>
    </location>
</feature>
<evidence type="ECO:0000256" key="1">
    <source>
        <dbReference type="ARBA" id="ARBA00004651"/>
    </source>
</evidence>
<comment type="subcellular location">
    <subcellularLocation>
        <location evidence="1">Cell membrane</location>
        <topology evidence="1">Multi-pass membrane protein</topology>
    </subcellularLocation>
</comment>
<dbReference type="PROSITE" id="PS50928">
    <property type="entry name" value="ABC_TM1"/>
    <property type="match status" value="2"/>
</dbReference>
<name>A0ABV3SHM6_9HYPH</name>
<dbReference type="CDD" id="cd06261">
    <property type="entry name" value="TM_PBP2"/>
    <property type="match status" value="1"/>
</dbReference>
<evidence type="ECO:0000313" key="10">
    <source>
        <dbReference type="Proteomes" id="UP001556692"/>
    </source>
</evidence>
<dbReference type="PANTHER" id="PTHR30183">
    <property type="entry name" value="MOLYBDENUM TRANSPORT SYSTEM PERMEASE PROTEIN MODB"/>
    <property type="match status" value="1"/>
</dbReference>
<feature type="transmembrane region" description="Helical" evidence="7">
    <location>
        <begin position="479"/>
        <end position="503"/>
    </location>
</feature>
<keyword evidence="6 7" id="KW-0472">Membrane</keyword>
<keyword evidence="5 7" id="KW-1133">Transmembrane helix</keyword>
<sequence>MLTRVGPPLAVLLLSGPILAGLAGTVLPAVGYLPALGGSAFSLAPLRELAAAPGIPHSALLSLFAGLASAALSLVVVMLFVAAWAGTTLFSRIQHLISPLLSVPHAAAAFGLAFLIAPSGFLVRLVSPELTGWTRPPDWLLVNDPMGLSMIAGLVVKEIPFLLLVTLAALPQVPLARTRMLAASLGYGRVAGFLLCVWPAIYRQIRLPVFAVIAFASSVVDVAIILGPSAPPTLAVRLVEWMNDPDLSMRFLASAGALLQLAVSALAILLWIMLERSGAVLRDRLATAGRRCARDLLVRIVALVSMLASAAVVFAGLATLVIWSIAGLWQFPDALPRSVTPRTWAAALPRVIEPIATTVAAGLVSTLIALVITLLCLLREDETGRVGRGSALLIYLPLLVPQVAFLFGLQLLFLLSGAVAGLPTLIFAHLIFVMPYVFLSLSDPWRAFDRRYEAIAAGLGKSRLRTFLSIRLPMLTRPVLTALAVGFAVSVGLYLPTVLIGAGRLTTITTEAVALASGGNRRVIGVYAFLQMALPMMGFVVATLVPALLFGRFRAMRV</sequence>
<evidence type="ECO:0000256" key="4">
    <source>
        <dbReference type="ARBA" id="ARBA00022692"/>
    </source>
</evidence>
<feature type="transmembrane region" description="Helical" evidence="7">
    <location>
        <begin position="523"/>
        <end position="550"/>
    </location>
</feature>
<dbReference type="InterPro" id="IPR035906">
    <property type="entry name" value="MetI-like_sf"/>
</dbReference>
<keyword evidence="4 7" id="KW-0812">Transmembrane</keyword>
<dbReference type="Gene3D" id="1.10.3720.10">
    <property type="entry name" value="MetI-like"/>
    <property type="match status" value="2"/>
</dbReference>
<dbReference type="PANTHER" id="PTHR30183:SF6">
    <property type="entry name" value="INNER MEMBRANE ABC TRANSPORTER PERMEASE PROTEIN YNJC"/>
    <property type="match status" value="1"/>
</dbReference>
<gene>
    <name evidence="9" type="ORF">ABGN05_07040</name>
</gene>
<evidence type="ECO:0000256" key="2">
    <source>
        <dbReference type="ARBA" id="ARBA00022448"/>
    </source>
</evidence>
<keyword evidence="10" id="KW-1185">Reference proteome</keyword>
<feature type="transmembrane region" description="Helical" evidence="7">
    <location>
        <begin position="351"/>
        <end position="378"/>
    </location>
</feature>
<keyword evidence="3" id="KW-1003">Cell membrane</keyword>
<feature type="transmembrane region" description="Helical" evidence="7">
    <location>
        <begin position="390"/>
        <end position="413"/>
    </location>
</feature>
<comment type="caution">
    <text evidence="9">The sequence shown here is derived from an EMBL/GenBank/DDBJ whole genome shotgun (WGS) entry which is preliminary data.</text>
</comment>
<protein>
    <submittedName>
        <fullName evidence="9">ABC transporter permease</fullName>
    </submittedName>
</protein>
<accession>A0ABV3SHM6</accession>
<feature type="transmembrane region" description="Helical" evidence="7">
    <location>
        <begin position="209"/>
        <end position="231"/>
    </location>
</feature>
<evidence type="ECO:0000256" key="3">
    <source>
        <dbReference type="ARBA" id="ARBA00022475"/>
    </source>
</evidence>
<feature type="domain" description="ABC transmembrane type-1" evidence="8">
    <location>
        <begin position="55"/>
        <end position="270"/>
    </location>
</feature>
<keyword evidence="2" id="KW-0813">Transport</keyword>
<dbReference type="InterPro" id="IPR000515">
    <property type="entry name" value="MetI-like"/>
</dbReference>
<evidence type="ECO:0000313" key="9">
    <source>
        <dbReference type="EMBL" id="MEX0405406.1"/>
    </source>
</evidence>
<reference evidence="9 10" key="1">
    <citation type="submission" date="2024-05" db="EMBL/GenBank/DDBJ databases">
        <authorList>
            <person name="Jiang F."/>
        </authorList>
    </citation>
    <scope>NUCLEOTIDE SEQUENCE [LARGE SCALE GENOMIC DNA]</scope>
    <source>
        <strain evidence="9 10">LZ166</strain>
    </source>
</reference>
<evidence type="ECO:0000256" key="5">
    <source>
        <dbReference type="ARBA" id="ARBA00022989"/>
    </source>
</evidence>
<organism evidence="9 10">
    <name type="scientific">Aquibium pacificus</name>
    <dbReference type="NCBI Taxonomy" id="3153579"/>
    <lineage>
        <taxon>Bacteria</taxon>
        <taxon>Pseudomonadati</taxon>
        <taxon>Pseudomonadota</taxon>
        <taxon>Alphaproteobacteria</taxon>
        <taxon>Hyphomicrobiales</taxon>
        <taxon>Phyllobacteriaceae</taxon>
        <taxon>Aquibium</taxon>
    </lineage>
</organism>
<dbReference type="RefSeq" id="WP_367953303.1">
    <property type="nucleotide sequence ID" value="NZ_JBDPGJ010000002.1"/>
</dbReference>
<evidence type="ECO:0000256" key="7">
    <source>
        <dbReference type="SAM" id="Phobius"/>
    </source>
</evidence>
<dbReference type="Proteomes" id="UP001556692">
    <property type="component" value="Unassembled WGS sequence"/>
</dbReference>